<evidence type="ECO:0000256" key="1">
    <source>
        <dbReference type="SAM" id="MobiDB-lite"/>
    </source>
</evidence>
<name>A0ABR8RY90_9MICO</name>
<dbReference type="InterPro" id="IPR025241">
    <property type="entry name" value="DUF4190"/>
</dbReference>
<feature type="transmembrane region" description="Helical" evidence="2">
    <location>
        <begin position="262"/>
        <end position="284"/>
    </location>
</feature>
<gene>
    <name evidence="5" type="ORF">H9651_00950</name>
</gene>
<keyword evidence="2" id="KW-0812">Transmembrane</keyword>
<feature type="domain" description="Leucine rich repeat variant" evidence="4">
    <location>
        <begin position="15"/>
        <end position="62"/>
    </location>
</feature>
<organism evidence="5 6">
    <name type="scientific">Microbacterium pullorum</name>
    <dbReference type="NCBI Taxonomy" id="2762236"/>
    <lineage>
        <taxon>Bacteria</taxon>
        <taxon>Bacillati</taxon>
        <taxon>Actinomycetota</taxon>
        <taxon>Actinomycetes</taxon>
        <taxon>Micrococcales</taxon>
        <taxon>Microbacteriaceae</taxon>
        <taxon>Microbacterium</taxon>
    </lineage>
</organism>
<keyword evidence="2" id="KW-1133">Transmembrane helix</keyword>
<evidence type="ECO:0000313" key="6">
    <source>
        <dbReference type="Proteomes" id="UP000648352"/>
    </source>
</evidence>
<accession>A0ABR8RY90</accession>
<sequence length="325" mass="31477">MTAATAHAWDSVAAWTALHRTETTPHELAAIAAVHPDYAAQIAAHPQAYPALVDWAEQVGAARRATPDDPQPADVIDLVGGTRRASGAHPLAFSADAAAWRAAVAGVVSPAQPGAGAGQSGAGAAQSGGGPAQSDAGPGEPWWVGVDSAMPAASAPTSSPTGSVGAPRPGHRATFEPIGAQRAEAIAVGTAAAAPAAPAAPSAAPQVPERPALPQQSAAAAARAAGAAYAAASAAAGATAVQPAGPPSTRRDGESTAVDTRALLAFVFAFVLAPMGVVFGHLALRGIAATGAPGRGYAVAGLIVGYAMIATALVAAAVTALTLLG</sequence>
<dbReference type="RefSeq" id="WP_191717230.1">
    <property type="nucleotide sequence ID" value="NZ_JACSQP010000001.1"/>
</dbReference>
<evidence type="ECO:0000259" key="4">
    <source>
        <dbReference type="Pfam" id="PF25591"/>
    </source>
</evidence>
<dbReference type="InterPro" id="IPR057893">
    <property type="entry name" value="LRV_2"/>
</dbReference>
<evidence type="ECO:0000259" key="3">
    <source>
        <dbReference type="Pfam" id="PF13828"/>
    </source>
</evidence>
<feature type="domain" description="DUF4190" evidence="3">
    <location>
        <begin position="264"/>
        <end position="314"/>
    </location>
</feature>
<keyword evidence="6" id="KW-1185">Reference proteome</keyword>
<feature type="region of interest" description="Disordered" evidence="1">
    <location>
        <begin position="112"/>
        <end position="174"/>
    </location>
</feature>
<reference evidence="5 6" key="1">
    <citation type="submission" date="2020-08" db="EMBL/GenBank/DDBJ databases">
        <title>A Genomic Blueprint of the Chicken Gut Microbiome.</title>
        <authorList>
            <person name="Gilroy R."/>
            <person name="Ravi A."/>
            <person name="Getino M."/>
            <person name="Pursley I."/>
            <person name="Horton D.L."/>
            <person name="Alikhan N.-F."/>
            <person name="Baker D."/>
            <person name="Gharbi K."/>
            <person name="Hall N."/>
            <person name="Watson M."/>
            <person name="Adriaenssens E.M."/>
            <person name="Foster-Nyarko E."/>
            <person name="Jarju S."/>
            <person name="Secka A."/>
            <person name="Antonio M."/>
            <person name="Oren A."/>
            <person name="Chaudhuri R."/>
            <person name="La Ragione R.M."/>
            <person name="Hildebrand F."/>
            <person name="Pallen M.J."/>
        </authorList>
    </citation>
    <scope>NUCLEOTIDE SEQUENCE [LARGE SCALE GENOMIC DNA]</scope>
    <source>
        <strain evidence="5 6">Sa4CUA7</strain>
    </source>
</reference>
<comment type="caution">
    <text evidence="5">The sequence shown here is derived from an EMBL/GenBank/DDBJ whole genome shotgun (WGS) entry which is preliminary data.</text>
</comment>
<feature type="compositionally biased region" description="Low complexity" evidence="1">
    <location>
        <begin position="148"/>
        <end position="161"/>
    </location>
</feature>
<dbReference type="EMBL" id="JACSQP010000001">
    <property type="protein sequence ID" value="MBD7956203.1"/>
    <property type="molecule type" value="Genomic_DNA"/>
</dbReference>
<evidence type="ECO:0000313" key="5">
    <source>
        <dbReference type="EMBL" id="MBD7956203.1"/>
    </source>
</evidence>
<feature type="transmembrane region" description="Helical" evidence="2">
    <location>
        <begin position="296"/>
        <end position="324"/>
    </location>
</feature>
<evidence type="ECO:0000256" key="2">
    <source>
        <dbReference type="SAM" id="Phobius"/>
    </source>
</evidence>
<feature type="compositionally biased region" description="Gly residues" evidence="1">
    <location>
        <begin position="115"/>
        <end position="131"/>
    </location>
</feature>
<dbReference type="Proteomes" id="UP000648352">
    <property type="component" value="Unassembled WGS sequence"/>
</dbReference>
<protein>
    <submittedName>
        <fullName evidence="5">DUF4190 domain-containing protein</fullName>
    </submittedName>
</protein>
<dbReference type="Pfam" id="PF13828">
    <property type="entry name" value="DUF4190"/>
    <property type="match status" value="1"/>
</dbReference>
<dbReference type="Pfam" id="PF25591">
    <property type="entry name" value="LRV_2"/>
    <property type="match status" value="1"/>
</dbReference>
<keyword evidence="2" id="KW-0472">Membrane</keyword>
<proteinExistence type="predicted"/>